<dbReference type="AlphaFoldDB" id="W4J6T5"/>
<reference evidence="1 2" key="2">
    <citation type="submission" date="2013-02" db="EMBL/GenBank/DDBJ databases">
        <title>The Genome Sequence of Plasmodium falciparum Palo Alto/Uganda.</title>
        <authorList>
            <consortium name="The Broad Institute Genome Sequencing Platform"/>
            <consortium name="The Broad Institute Genome Sequencing Center for Infectious Disease"/>
            <person name="Neafsey D."/>
            <person name="Cheeseman I."/>
            <person name="Volkman S."/>
            <person name="Adams J."/>
            <person name="Walker B."/>
            <person name="Young S.K."/>
            <person name="Zeng Q."/>
            <person name="Gargeya S."/>
            <person name="Fitzgerald M."/>
            <person name="Haas B."/>
            <person name="Abouelleil A."/>
            <person name="Alvarado L."/>
            <person name="Arachchi H.M."/>
            <person name="Berlin A.M."/>
            <person name="Chapman S.B."/>
            <person name="Dewar J."/>
            <person name="Goldberg J."/>
            <person name="Griggs A."/>
            <person name="Gujja S."/>
            <person name="Hansen M."/>
            <person name="Howarth C."/>
            <person name="Imamovic A."/>
            <person name="Larimer J."/>
            <person name="McCowan C."/>
            <person name="Murphy C."/>
            <person name="Neiman D."/>
            <person name="Pearson M."/>
            <person name="Priest M."/>
            <person name="Roberts A."/>
            <person name="Saif S."/>
            <person name="Shea T."/>
            <person name="Sisk P."/>
            <person name="Sykes S."/>
            <person name="Wortman J."/>
            <person name="Nusbaum C."/>
            <person name="Birren B."/>
        </authorList>
    </citation>
    <scope>NUCLEOTIDE SEQUENCE [LARGE SCALE GENOMIC DNA]</scope>
    <source>
        <strain evidence="1 2">Palo Alto/Uganda</strain>
    </source>
</reference>
<evidence type="ECO:0000313" key="1">
    <source>
        <dbReference type="EMBL" id="ETW57963.1"/>
    </source>
</evidence>
<organism evidence="1 2">
    <name type="scientific">Plasmodium falciparum (isolate Palo Alto / Uganda)</name>
    <dbReference type="NCBI Taxonomy" id="57270"/>
    <lineage>
        <taxon>Eukaryota</taxon>
        <taxon>Sar</taxon>
        <taxon>Alveolata</taxon>
        <taxon>Apicomplexa</taxon>
        <taxon>Aconoidasida</taxon>
        <taxon>Haemosporida</taxon>
        <taxon>Plasmodiidae</taxon>
        <taxon>Plasmodium</taxon>
        <taxon>Plasmodium (Laverania)</taxon>
    </lineage>
</organism>
<evidence type="ECO:0000313" key="2">
    <source>
        <dbReference type="Proteomes" id="UP000019103"/>
    </source>
</evidence>
<dbReference type="EMBL" id="KI927239">
    <property type="protein sequence ID" value="ETW57963.1"/>
    <property type="molecule type" value="Genomic_DNA"/>
</dbReference>
<proteinExistence type="predicted"/>
<accession>W4J6T5</accession>
<dbReference type="Proteomes" id="UP000019103">
    <property type="component" value="Unassembled WGS sequence"/>
</dbReference>
<gene>
    <name evidence="1" type="ORF">PFUGPA_00106</name>
</gene>
<name>W4J6T5_PLAFP</name>
<sequence length="72" mass="8345">MYHTNLCSNLKEHYSVKYKYSKAHEMIYDTGLSPSMRNDKIDTGSPRTDASVWVHQTKTTSCQRSSIPKYPM</sequence>
<reference evidence="1 2" key="1">
    <citation type="submission" date="2013-02" db="EMBL/GenBank/DDBJ databases">
        <title>The Genome Annotation of Plasmodium falciparum Palo Alto/Uganda.</title>
        <authorList>
            <consortium name="The Broad Institute Genome Sequencing Platform"/>
            <consortium name="The Broad Institute Genome Sequencing Center for Infectious Disease"/>
            <person name="Neafsey D."/>
            <person name="Hoffman S."/>
            <person name="Volkman S."/>
            <person name="Rosenthal P."/>
            <person name="Walker B."/>
            <person name="Young S.K."/>
            <person name="Zeng Q."/>
            <person name="Gargeya S."/>
            <person name="Fitzgerald M."/>
            <person name="Haas B."/>
            <person name="Abouelleil A."/>
            <person name="Allen A.W."/>
            <person name="Alvarado L."/>
            <person name="Arachchi H.M."/>
            <person name="Berlin A.M."/>
            <person name="Chapman S.B."/>
            <person name="Gainer-Dewar J."/>
            <person name="Goldberg J."/>
            <person name="Griggs A."/>
            <person name="Gujja S."/>
            <person name="Hansen M."/>
            <person name="Howarth C."/>
            <person name="Imamovic A."/>
            <person name="Ireland A."/>
            <person name="Larimer J."/>
            <person name="McCowan C."/>
            <person name="Murphy C."/>
            <person name="Pearson M."/>
            <person name="Poon T.W."/>
            <person name="Priest M."/>
            <person name="Roberts A."/>
            <person name="Saif S."/>
            <person name="Shea T."/>
            <person name="Sisk P."/>
            <person name="Sykes S."/>
            <person name="Wortman J."/>
            <person name="Nusbaum C."/>
            <person name="Birren B."/>
        </authorList>
    </citation>
    <scope>NUCLEOTIDE SEQUENCE [LARGE SCALE GENOMIC DNA]</scope>
    <source>
        <strain evidence="1 2">Palo Alto/Uganda</strain>
    </source>
</reference>
<protein>
    <submittedName>
        <fullName evidence="1">Uncharacterized protein</fullName>
    </submittedName>
</protein>